<feature type="region of interest" description="Disordered" evidence="1">
    <location>
        <begin position="1"/>
        <end position="72"/>
    </location>
</feature>
<dbReference type="AlphaFoldDB" id="W2C681"/>
<sequence length="72" mass="7548">MVAVGGVKGVRDAGQAGRVHQTRTLIGSQAAAGAPRARKASKRAAERFRGLGKHQNAPLNVSEASESLKTRR</sequence>
<dbReference type="Proteomes" id="UP000018837">
    <property type="component" value="Unassembled WGS sequence"/>
</dbReference>
<evidence type="ECO:0000313" key="3">
    <source>
        <dbReference type="Proteomes" id="UP000018837"/>
    </source>
</evidence>
<dbReference type="EMBL" id="AYUF01000307">
    <property type="protein sequence ID" value="ETK02719.1"/>
    <property type="molecule type" value="Genomic_DNA"/>
</dbReference>
<evidence type="ECO:0000313" key="2">
    <source>
        <dbReference type="EMBL" id="ETK02719.1"/>
    </source>
</evidence>
<reference evidence="2 3" key="1">
    <citation type="submission" date="2013-11" db="EMBL/GenBank/DDBJ databases">
        <title>Single cell genomics of uncultured Tannerella BU063 (oral taxon 286).</title>
        <authorList>
            <person name="Beall C.J."/>
            <person name="Campbell A.G."/>
            <person name="Griffen A.L."/>
            <person name="Podar M."/>
            <person name="Leys E.J."/>
        </authorList>
    </citation>
    <scope>NUCLEOTIDE SEQUENCE [LARGE SCALE GENOMIC DNA]</scope>
    <source>
        <strain evidence="2">Cell 2</strain>
    </source>
</reference>
<evidence type="ECO:0000256" key="1">
    <source>
        <dbReference type="SAM" id="MobiDB-lite"/>
    </source>
</evidence>
<gene>
    <name evidence="2" type="ORF">N425_02780</name>
</gene>
<comment type="caution">
    <text evidence="2">The sequence shown here is derived from an EMBL/GenBank/DDBJ whole genome shotgun (WGS) entry which is preliminary data.</text>
</comment>
<protein>
    <submittedName>
        <fullName evidence="2">Uncharacterized protein</fullName>
    </submittedName>
</protein>
<name>W2C681_9BACT</name>
<organism evidence="2 3">
    <name type="scientific">Tannerella sp. oral taxon BU063 isolate Cell 2</name>
    <dbReference type="NCBI Taxonomy" id="1411148"/>
    <lineage>
        <taxon>Bacteria</taxon>
        <taxon>Pseudomonadati</taxon>
        <taxon>Bacteroidota</taxon>
        <taxon>Bacteroidia</taxon>
        <taxon>Bacteroidales</taxon>
        <taxon>Tannerellaceae</taxon>
        <taxon>Tannerella</taxon>
    </lineage>
</organism>
<accession>W2C681</accession>
<proteinExistence type="predicted"/>